<protein>
    <submittedName>
        <fullName evidence="5">Uncharacterized protein LOC108663276</fullName>
    </submittedName>
</protein>
<dbReference type="GeneID" id="108663276"/>
<keyword evidence="1" id="KW-0862">Zinc</keyword>
<evidence type="ECO:0000313" key="5">
    <source>
        <dbReference type="RefSeq" id="XP_017982362.1"/>
    </source>
</evidence>
<dbReference type="KEGG" id="tcc:108663276"/>
<dbReference type="SMART" id="SM00343">
    <property type="entry name" value="ZnF_C2HC"/>
    <property type="match status" value="1"/>
</dbReference>
<reference evidence="5" key="2">
    <citation type="submission" date="2025-08" db="UniProtKB">
        <authorList>
            <consortium name="RefSeq"/>
        </authorList>
    </citation>
    <scope>IDENTIFICATION</scope>
</reference>
<sequence length="132" mass="15400">MVARRFRKLMGQKNQRLARRGYRKEQGSSWKTKNKNESNKKEELICFECKKPGHFKSECPLLKEESPKKNRKSKKAMVATTWSESDTLSSDDEEEKVEERANLCLMARDDKSEVSSSPCDISIDELQEEYEC</sequence>
<feature type="region of interest" description="Disordered" evidence="2">
    <location>
        <begin position="1"/>
        <end position="39"/>
    </location>
</feature>
<feature type="compositionally biased region" description="Basic residues" evidence="2">
    <location>
        <begin position="1"/>
        <end position="22"/>
    </location>
</feature>
<gene>
    <name evidence="5" type="primary">LOC108663276</name>
</gene>
<dbReference type="PROSITE" id="PS50158">
    <property type="entry name" value="ZF_CCHC"/>
    <property type="match status" value="1"/>
</dbReference>
<evidence type="ECO:0000313" key="4">
    <source>
        <dbReference type="Proteomes" id="UP000694886"/>
    </source>
</evidence>
<evidence type="ECO:0000259" key="3">
    <source>
        <dbReference type="PROSITE" id="PS50158"/>
    </source>
</evidence>
<evidence type="ECO:0000256" key="1">
    <source>
        <dbReference type="PROSITE-ProRule" id="PRU00047"/>
    </source>
</evidence>
<evidence type="ECO:0000256" key="2">
    <source>
        <dbReference type="SAM" id="MobiDB-lite"/>
    </source>
</evidence>
<proteinExistence type="predicted"/>
<reference evidence="4" key="1">
    <citation type="journal article" date="1997" name="Nucleic Acids Res.">
        <title>tRNAscan-SE: a program for improved detection of transfer RNA genes in genomic sequence.</title>
        <authorList>
            <person name="Lowe T.M."/>
            <person name="Eddy S.R."/>
        </authorList>
    </citation>
    <scope>NUCLEOTIDE SEQUENCE [LARGE SCALE GENOMIC DNA]</scope>
    <source>
        <strain evidence="4">r\B97-61/B2</strain>
    </source>
</reference>
<dbReference type="Pfam" id="PF00098">
    <property type="entry name" value="zf-CCHC"/>
    <property type="match status" value="1"/>
</dbReference>
<feature type="domain" description="CCHC-type" evidence="3">
    <location>
        <begin position="46"/>
        <end position="60"/>
    </location>
</feature>
<dbReference type="Proteomes" id="UP000694886">
    <property type="component" value="Chromosome 9"/>
</dbReference>
<dbReference type="GO" id="GO:0003676">
    <property type="term" value="F:nucleic acid binding"/>
    <property type="evidence" value="ECO:0007669"/>
    <property type="project" value="InterPro"/>
</dbReference>
<dbReference type="InterPro" id="IPR036875">
    <property type="entry name" value="Znf_CCHC_sf"/>
</dbReference>
<accession>A0AB32WXQ9</accession>
<dbReference type="RefSeq" id="XP_017982362.1">
    <property type="nucleotide sequence ID" value="XM_018126873.1"/>
</dbReference>
<keyword evidence="1" id="KW-0479">Metal-binding</keyword>
<dbReference type="AlphaFoldDB" id="A0AB32WXQ9"/>
<dbReference type="InterPro" id="IPR001878">
    <property type="entry name" value="Znf_CCHC"/>
</dbReference>
<dbReference type="Gramene" id="Tc09v2_t018180.1">
    <property type="protein sequence ID" value="Tc09v2_p018180.1"/>
    <property type="gene ID" value="Tc09v2_g018180"/>
</dbReference>
<dbReference type="SUPFAM" id="SSF57756">
    <property type="entry name" value="Retrovirus zinc finger-like domains"/>
    <property type="match status" value="1"/>
</dbReference>
<dbReference type="GO" id="GO:0008270">
    <property type="term" value="F:zinc ion binding"/>
    <property type="evidence" value="ECO:0007669"/>
    <property type="project" value="UniProtKB-KW"/>
</dbReference>
<name>A0AB32WXQ9_THECC</name>
<feature type="region of interest" description="Disordered" evidence="2">
    <location>
        <begin position="66"/>
        <end position="95"/>
    </location>
</feature>
<organism evidence="4 5">
    <name type="scientific">Theobroma cacao</name>
    <name type="common">Cacao</name>
    <name type="synonym">Cocoa</name>
    <dbReference type="NCBI Taxonomy" id="3641"/>
    <lineage>
        <taxon>Eukaryota</taxon>
        <taxon>Viridiplantae</taxon>
        <taxon>Streptophyta</taxon>
        <taxon>Embryophyta</taxon>
        <taxon>Tracheophyta</taxon>
        <taxon>Spermatophyta</taxon>
        <taxon>Magnoliopsida</taxon>
        <taxon>eudicotyledons</taxon>
        <taxon>Gunneridae</taxon>
        <taxon>Pentapetalae</taxon>
        <taxon>rosids</taxon>
        <taxon>malvids</taxon>
        <taxon>Malvales</taxon>
        <taxon>Malvaceae</taxon>
        <taxon>Byttnerioideae</taxon>
        <taxon>Theobroma</taxon>
    </lineage>
</organism>
<keyword evidence="1" id="KW-0863">Zinc-finger</keyword>
<dbReference type="Gene3D" id="4.10.60.10">
    <property type="entry name" value="Zinc finger, CCHC-type"/>
    <property type="match status" value="1"/>
</dbReference>